<dbReference type="SUPFAM" id="SSF47823">
    <property type="entry name" value="lambda integrase-like, N-terminal domain"/>
    <property type="match status" value="1"/>
</dbReference>
<dbReference type="GeneID" id="25903246"/>
<dbReference type="InterPro" id="IPR010998">
    <property type="entry name" value="Integrase_recombinase_N"/>
</dbReference>
<dbReference type="EMBL" id="KQ241723">
    <property type="protein sequence ID" value="KNC85049.1"/>
    <property type="molecule type" value="Genomic_DNA"/>
</dbReference>
<dbReference type="Gene3D" id="1.10.150.130">
    <property type="match status" value="1"/>
</dbReference>
<dbReference type="Proteomes" id="UP000054560">
    <property type="component" value="Unassembled WGS sequence"/>
</dbReference>
<accession>A0A0L0G806</accession>
<sequence length="216" mass="24852">MRAELDYNTVIQQLNNGGLAEGTQRNYQVAMNYWNKYASENSIDSAVPHRKHMIAFLAHCFFDNAHPNKVRAIRAAINSYARQHAMPLISEDDWQRSIQGYVNPYHRIGRYNTSPTRPKVDASGIVRILDAPGIANAWKALLTVFWLTGARRHTNQTFAADSFTFMSETHKLLIDLKKKKRQERSSQAVSISRPVDVTTYEFLDKYLPDAFRPPYF</sequence>
<evidence type="ECO:0000256" key="1">
    <source>
        <dbReference type="ARBA" id="ARBA00023125"/>
    </source>
</evidence>
<proteinExistence type="predicted"/>
<reference evidence="2 3" key="1">
    <citation type="submission" date="2011-02" db="EMBL/GenBank/DDBJ databases">
        <title>The Genome Sequence of Sphaeroforma arctica JP610.</title>
        <authorList>
            <consortium name="The Broad Institute Genome Sequencing Platform"/>
            <person name="Russ C."/>
            <person name="Cuomo C."/>
            <person name="Young S.K."/>
            <person name="Zeng Q."/>
            <person name="Gargeya S."/>
            <person name="Alvarado L."/>
            <person name="Berlin A."/>
            <person name="Chapman S.B."/>
            <person name="Chen Z."/>
            <person name="Freedman E."/>
            <person name="Gellesch M."/>
            <person name="Goldberg J."/>
            <person name="Griggs A."/>
            <person name="Gujja S."/>
            <person name="Heilman E."/>
            <person name="Heiman D."/>
            <person name="Howarth C."/>
            <person name="Mehta T."/>
            <person name="Neiman D."/>
            <person name="Pearson M."/>
            <person name="Roberts A."/>
            <person name="Saif S."/>
            <person name="Shea T."/>
            <person name="Shenoy N."/>
            <person name="Sisk P."/>
            <person name="Stolte C."/>
            <person name="Sykes S."/>
            <person name="White J."/>
            <person name="Yandava C."/>
            <person name="Burger G."/>
            <person name="Gray M.W."/>
            <person name="Holland P.W.H."/>
            <person name="King N."/>
            <person name="Lang F.B.F."/>
            <person name="Roger A.J."/>
            <person name="Ruiz-Trillo I."/>
            <person name="Haas B."/>
            <person name="Nusbaum C."/>
            <person name="Birren B."/>
        </authorList>
    </citation>
    <scope>NUCLEOTIDE SEQUENCE [LARGE SCALE GENOMIC DNA]</scope>
    <source>
        <strain evidence="2 3">JP610</strain>
    </source>
</reference>
<keyword evidence="1" id="KW-0238">DNA-binding</keyword>
<dbReference type="AlphaFoldDB" id="A0A0L0G806"/>
<gene>
    <name evidence="2" type="ORF">SARC_02742</name>
</gene>
<organism evidence="2 3">
    <name type="scientific">Sphaeroforma arctica JP610</name>
    <dbReference type="NCBI Taxonomy" id="667725"/>
    <lineage>
        <taxon>Eukaryota</taxon>
        <taxon>Ichthyosporea</taxon>
        <taxon>Ichthyophonida</taxon>
        <taxon>Sphaeroforma</taxon>
    </lineage>
</organism>
<protein>
    <recommendedName>
        <fullName evidence="4">Core-binding (CB) domain-containing protein</fullName>
    </recommendedName>
</protein>
<keyword evidence="3" id="KW-1185">Reference proteome</keyword>
<dbReference type="GO" id="GO:0003677">
    <property type="term" value="F:DNA binding"/>
    <property type="evidence" value="ECO:0007669"/>
    <property type="project" value="UniProtKB-KW"/>
</dbReference>
<evidence type="ECO:0008006" key="4">
    <source>
        <dbReference type="Google" id="ProtNLM"/>
    </source>
</evidence>
<dbReference type="RefSeq" id="XP_014158951.1">
    <property type="nucleotide sequence ID" value="XM_014303476.1"/>
</dbReference>
<evidence type="ECO:0000313" key="2">
    <source>
        <dbReference type="EMBL" id="KNC85049.1"/>
    </source>
</evidence>
<name>A0A0L0G806_9EUKA</name>
<evidence type="ECO:0000313" key="3">
    <source>
        <dbReference type="Proteomes" id="UP000054560"/>
    </source>
</evidence>